<evidence type="ECO:0000256" key="5">
    <source>
        <dbReference type="PIRSR" id="PIRSR605493-1"/>
    </source>
</evidence>
<evidence type="ECO:0000256" key="2">
    <source>
        <dbReference type="ARBA" id="ARBA00016549"/>
    </source>
</evidence>
<dbReference type="InterPro" id="IPR036704">
    <property type="entry name" value="RraA/RraA-like_sf"/>
</dbReference>
<dbReference type="EMBL" id="STFG01000001">
    <property type="protein sequence ID" value="THU05488.1"/>
    <property type="molecule type" value="Genomic_DNA"/>
</dbReference>
<feature type="binding site" evidence="5">
    <location>
        <begin position="105"/>
        <end position="108"/>
    </location>
    <ligand>
        <name>substrate</name>
    </ligand>
</feature>
<protein>
    <recommendedName>
        <fullName evidence="2">Putative 4-hydroxy-4-methyl-2-oxoglutarate aldolase</fullName>
    </recommendedName>
    <alternativeName>
        <fullName evidence="3">Regulator of ribonuclease activity homolog</fullName>
    </alternativeName>
    <alternativeName>
        <fullName evidence="4">RraA-like protein</fullName>
    </alternativeName>
</protein>
<dbReference type="PANTHER" id="PTHR33254">
    <property type="entry name" value="4-HYDROXY-4-METHYL-2-OXOGLUTARATE ALDOLASE 3-RELATED"/>
    <property type="match status" value="1"/>
</dbReference>
<dbReference type="RefSeq" id="WP_136572197.1">
    <property type="nucleotide sequence ID" value="NZ_STFG01000001.1"/>
</dbReference>
<dbReference type="CDD" id="cd16841">
    <property type="entry name" value="RraA_family"/>
    <property type="match status" value="1"/>
</dbReference>
<proteinExistence type="predicted"/>
<evidence type="ECO:0000313" key="7">
    <source>
        <dbReference type="Proteomes" id="UP000308917"/>
    </source>
</evidence>
<feature type="binding site" evidence="5">
    <location>
        <position position="127"/>
    </location>
    <ligand>
        <name>substrate</name>
    </ligand>
</feature>
<dbReference type="AlphaFoldDB" id="A0A4S8FD16"/>
<comment type="cofactor">
    <cofactor evidence="5">
        <name>Mg(2+)</name>
        <dbReference type="ChEBI" id="CHEBI:18420"/>
    </cofactor>
</comment>
<dbReference type="SUPFAM" id="SSF89562">
    <property type="entry name" value="RraA-like"/>
    <property type="match status" value="1"/>
</dbReference>
<comment type="cofactor">
    <cofactor evidence="1">
        <name>a divalent metal cation</name>
        <dbReference type="ChEBI" id="CHEBI:60240"/>
    </cofactor>
</comment>
<reference evidence="6 7" key="1">
    <citation type="journal article" date="2015" name="Antonie Van Leeuwenhoek">
        <title>Lampropedia puyangensis sp. nov., isolated from symptomatic bark of Populus ? euramericana canker and emended description of Lampropedia hyalina (Ehrenberg 1832) Lee et al. 2004.</title>
        <authorList>
            <person name="Li Y."/>
            <person name="Wang T."/>
            <person name="Piao C.G."/>
            <person name="Wang L.F."/>
            <person name="Tian G.Z."/>
            <person name="Zhu T.H."/>
            <person name="Guo M.W."/>
        </authorList>
    </citation>
    <scope>NUCLEOTIDE SEQUENCE [LARGE SCALE GENOMIC DNA]</scope>
    <source>
        <strain evidence="6 7">2-bin</strain>
    </source>
</reference>
<comment type="caution">
    <text evidence="6">The sequence shown here is derived from an EMBL/GenBank/DDBJ whole genome shotgun (WGS) entry which is preliminary data.</text>
</comment>
<organism evidence="6 7">
    <name type="scientific">Lampropedia puyangensis</name>
    <dbReference type="NCBI Taxonomy" id="1330072"/>
    <lineage>
        <taxon>Bacteria</taxon>
        <taxon>Pseudomonadati</taxon>
        <taxon>Pseudomonadota</taxon>
        <taxon>Betaproteobacteria</taxon>
        <taxon>Burkholderiales</taxon>
        <taxon>Comamonadaceae</taxon>
        <taxon>Lampropedia</taxon>
    </lineage>
</organism>
<feature type="binding site" evidence="5">
    <location>
        <position position="128"/>
    </location>
    <ligand>
        <name>Mg(2+)</name>
        <dbReference type="ChEBI" id="CHEBI:18420"/>
    </ligand>
</feature>
<dbReference type="Pfam" id="PF03737">
    <property type="entry name" value="RraA-like"/>
    <property type="match status" value="1"/>
</dbReference>
<keyword evidence="5" id="KW-0460">Magnesium</keyword>
<keyword evidence="7" id="KW-1185">Reference proteome</keyword>
<keyword evidence="5" id="KW-0479">Metal-binding</keyword>
<name>A0A4S8FD16_9BURK</name>
<dbReference type="InterPro" id="IPR005493">
    <property type="entry name" value="RraA/RraA-like"/>
</dbReference>
<evidence type="ECO:0000256" key="1">
    <source>
        <dbReference type="ARBA" id="ARBA00001968"/>
    </source>
</evidence>
<evidence type="ECO:0000313" key="6">
    <source>
        <dbReference type="EMBL" id="THU05488.1"/>
    </source>
</evidence>
<dbReference type="GO" id="GO:0046872">
    <property type="term" value="F:metal ion binding"/>
    <property type="evidence" value="ECO:0007669"/>
    <property type="project" value="UniProtKB-KW"/>
</dbReference>
<dbReference type="Proteomes" id="UP000308917">
    <property type="component" value="Unassembled WGS sequence"/>
</dbReference>
<evidence type="ECO:0000256" key="3">
    <source>
        <dbReference type="ARBA" id="ARBA00029596"/>
    </source>
</evidence>
<dbReference type="Gene3D" id="3.50.30.40">
    <property type="entry name" value="Ribonuclease E inhibitor RraA/RraA-like"/>
    <property type="match status" value="1"/>
</dbReference>
<evidence type="ECO:0000256" key="4">
    <source>
        <dbReference type="ARBA" id="ARBA00030169"/>
    </source>
</evidence>
<gene>
    <name evidence="6" type="ORF">E9531_02840</name>
</gene>
<dbReference type="OrthoDB" id="9805307at2"/>
<sequence length="233" mass="24700">MTDRTSADTAMATQHWLQECAQYDVSTWCDALDSLHLPINLLRGIELRSGQGIVAAEAVTAQHQCSSTVHAFAAHAFGVHHLVEATGPKKILVVAMEEQPISSLGGLAAYACVQRKAAGVLLDGACRDLTEIRATGLWLASRHVSPITGKGRLQLVSMGEPVQISGVSIAQGDLVVGDATGIVVVPRAHTQLVLQQARTIAYKDSQMKLCLKQGMGFTSACEASHYMPTSVAS</sequence>
<dbReference type="PANTHER" id="PTHR33254:SF4">
    <property type="entry name" value="4-HYDROXY-4-METHYL-2-OXOGLUTARATE ALDOLASE 3-RELATED"/>
    <property type="match status" value="1"/>
</dbReference>
<accession>A0A4S8FD16</accession>